<organism evidence="1">
    <name type="scientific">Arundo donax</name>
    <name type="common">Giant reed</name>
    <name type="synonym">Donax arundinaceus</name>
    <dbReference type="NCBI Taxonomy" id="35708"/>
    <lineage>
        <taxon>Eukaryota</taxon>
        <taxon>Viridiplantae</taxon>
        <taxon>Streptophyta</taxon>
        <taxon>Embryophyta</taxon>
        <taxon>Tracheophyta</taxon>
        <taxon>Spermatophyta</taxon>
        <taxon>Magnoliopsida</taxon>
        <taxon>Liliopsida</taxon>
        <taxon>Poales</taxon>
        <taxon>Poaceae</taxon>
        <taxon>PACMAD clade</taxon>
        <taxon>Arundinoideae</taxon>
        <taxon>Arundineae</taxon>
        <taxon>Arundo</taxon>
    </lineage>
</organism>
<proteinExistence type="predicted"/>
<accession>A0A0A9BS50</accession>
<dbReference type="EMBL" id="GBRH01233880">
    <property type="protein sequence ID" value="JAD64015.1"/>
    <property type="molecule type" value="Transcribed_RNA"/>
</dbReference>
<protein>
    <submittedName>
        <fullName evidence="1">Uncharacterized protein</fullName>
    </submittedName>
</protein>
<reference evidence="1" key="2">
    <citation type="journal article" date="2015" name="Data Brief">
        <title>Shoot transcriptome of the giant reed, Arundo donax.</title>
        <authorList>
            <person name="Barrero R.A."/>
            <person name="Guerrero F.D."/>
            <person name="Moolhuijzen P."/>
            <person name="Goolsby J.A."/>
            <person name="Tidwell J."/>
            <person name="Bellgard S.E."/>
            <person name="Bellgard M.I."/>
        </authorList>
    </citation>
    <scope>NUCLEOTIDE SEQUENCE</scope>
    <source>
        <tissue evidence="1">Shoot tissue taken approximately 20 cm above the soil surface</tissue>
    </source>
</reference>
<reference evidence="1" key="1">
    <citation type="submission" date="2014-09" db="EMBL/GenBank/DDBJ databases">
        <authorList>
            <person name="Magalhaes I.L.F."/>
            <person name="Oliveira U."/>
            <person name="Santos F.R."/>
            <person name="Vidigal T.H.D.A."/>
            <person name="Brescovit A.D."/>
            <person name="Santos A.J."/>
        </authorList>
    </citation>
    <scope>NUCLEOTIDE SEQUENCE</scope>
    <source>
        <tissue evidence="1">Shoot tissue taken approximately 20 cm above the soil surface</tissue>
    </source>
</reference>
<name>A0A0A9BS50_ARUDO</name>
<evidence type="ECO:0000313" key="1">
    <source>
        <dbReference type="EMBL" id="JAD64015.1"/>
    </source>
</evidence>
<dbReference type="AlphaFoldDB" id="A0A0A9BS50"/>
<sequence length="29" mass="3384">MSITLQIVNSYKHLTKACRCVARRPISFF</sequence>